<gene>
    <name evidence="1" type="ORF">P378_11720</name>
</gene>
<evidence type="ECO:0000313" key="1">
    <source>
        <dbReference type="EMBL" id="PHJ38191.1"/>
    </source>
</evidence>
<protein>
    <submittedName>
        <fullName evidence="1">Uncharacterized protein</fullName>
    </submittedName>
</protein>
<name>A0A2C6L2G2_9FIRM</name>
<organism evidence="1 2">
    <name type="scientific">Desulforamulus profundi</name>
    <dbReference type="NCBI Taxonomy" id="1383067"/>
    <lineage>
        <taxon>Bacteria</taxon>
        <taxon>Bacillati</taxon>
        <taxon>Bacillota</taxon>
        <taxon>Clostridia</taxon>
        <taxon>Eubacteriales</taxon>
        <taxon>Peptococcaceae</taxon>
        <taxon>Desulforamulus</taxon>
    </lineage>
</organism>
<evidence type="ECO:0000313" key="2">
    <source>
        <dbReference type="Proteomes" id="UP000222564"/>
    </source>
</evidence>
<proteinExistence type="predicted"/>
<dbReference type="Proteomes" id="UP000222564">
    <property type="component" value="Unassembled WGS sequence"/>
</dbReference>
<accession>A0A2C6L2G2</accession>
<reference evidence="1 2" key="1">
    <citation type="submission" date="2013-09" db="EMBL/GenBank/DDBJ databases">
        <title>Biodegradation of hydrocarbons in the deep terrestrial subsurface : characterization of a microbial consortium composed of two Desulfotomaculum species originating from a deep geological formation.</title>
        <authorList>
            <person name="Aullo T."/>
            <person name="Berlendis S."/>
            <person name="Lascourreges J.-F."/>
            <person name="Dessort D."/>
            <person name="Saint-Laurent S."/>
            <person name="Schraauwers B."/>
            <person name="Mas J."/>
            <person name="Magot M."/>
            <person name="Ranchou-Peyruse A."/>
        </authorList>
    </citation>
    <scope>NUCLEOTIDE SEQUENCE [LARGE SCALE GENOMIC DNA]</scope>
    <source>
        <strain evidence="1 2">Bs107</strain>
    </source>
</reference>
<keyword evidence="2" id="KW-1185">Reference proteome</keyword>
<dbReference type="EMBL" id="AWQQ01000055">
    <property type="protein sequence ID" value="PHJ38191.1"/>
    <property type="molecule type" value="Genomic_DNA"/>
</dbReference>
<comment type="caution">
    <text evidence="1">The sequence shown here is derived from an EMBL/GenBank/DDBJ whole genome shotgun (WGS) entry which is preliminary data.</text>
</comment>
<sequence>MSLAQNHVIEFKEVLAFGKYIQKDLYTHYFAKLTYPIIL</sequence>
<dbReference type="AlphaFoldDB" id="A0A2C6L2G2"/>